<gene>
    <name evidence="1" type="ORF">DPMN_067699</name>
</gene>
<sequence length="56" mass="6300">MPRRQKKWKAGDGEAAAFKNLVIQSMFRPSQYPLSDSHNSVSPSSLFTFCQQLVAI</sequence>
<name>A0A9D3Z0S4_DREPO</name>
<proteinExistence type="predicted"/>
<protein>
    <submittedName>
        <fullName evidence="1">Uncharacterized protein</fullName>
    </submittedName>
</protein>
<evidence type="ECO:0000313" key="1">
    <source>
        <dbReference type="EMBL" id="KAH3708252.1"/>
    </source>
</evidence>
<keyword evidence="2" id="KW-1185">Reference proteome</keyword>
<accession>A0A9D3Z0S4</accession>
<reference evidence="1" key="1">
    <citation type="journal article" date="2019" name="bioRxiv">
        <title>The Genome of the Zebra Mussel, Dreissena polymorpha: A Resource for Invasive Species Research.</title>
        <authorList>
            <person name="McCartney M.A."/>
            <person name="Auch B."/>
            <person name="Kono T."/>
            <person name="Mallez S."/>
            <person name="Zhang Y."/>
            <person name="Obille A."/>
            <person name="Becker A."/>
            <person name="Abrahante J.E."/>
            <person name="Garbe J."/>
            <person name="Badalamenti J.P."/>
            <person name="Herman A."/>
            <person name="Mangelson H."/>
            <person name="Liachko I."/>
            <person name="Sullivan S."/>
            <person name="Sone E.D."/>
            <person name="Koren S."/>
            <person name="Silverstein K.A.T."/>
            <person name="Beckman K.B."/>
            <person name="Gohl D.M."/>
        </authorList>
    </citation>
    <scope>NUCLEOTIDE SEQUENCE</scope>
    <source>
        <strain evidence="1">Duluth1</strain>
        <tissue evidence="1">Whole animal</tissue>
    </source>
</reference>
<organism evidence="1 2">
    <name type="scientific">Dreissena polymorpha</name>
    <name type="common">Zebra mussel</name>
    <name type="synonym">Mytilus polymorpha</name>
    <dbReference type="NCBI Taxonomy" id="45954"/>
    <lineage>
        <taxon>Eukaryota</taxon>
        <taxon>Metazoa</taxon>
        <taxon>Spiralia</taxon>
        <taxon>Lophotrochozoa</taxon>
        <taxon>Mollusca</taxon>
        <taxon>Bivalvia</taxon>
        <taxon>Autobranchia</taxon>
        <taxon>Heteroconchia</taxon>
        <taxon>Euheterodonta</taxon>
        <taxon>Imparidentia</taxon>
        <taxon>Neoheterodontei</taxon>
        <taxon>Myida</taxon>
        <taxon>Dreissenoidea</taxon>
        <taxon>Dreissenidae</taxon>
        <taxon>Dreissena</taxon>
    </lineage>
</organism>
<evidence type="ECO:0000313" key="2">
    <source>
        <dbReference type="Proteomes" id="UP000828390"/>
    </source>
</evidence>
<comment type="caution">
    <text evidence="1">The sequence shown here is derived from an EMBL/GenBank/DDBJ whole genome shotgun (WGS) entry which is preliminary data.</text>
</comment>
<dbReference type="Proteomes" id="UP000828390">
    <property type="component" value="Unassembled WGS sequence"/>
</dbReference>
<dbReference type="AlphaFoldDB" id="A0A9D3Z0S4"/>
<dbReference type="EMBL" id="JAIWYP010000014">
    <property type="protein sequence ID" value="KAH3708252.1"/>
    <property type="molecule type" value="Genomic_DNA"/>
</dbReference>
<reference evidence="1" key="2">
    <citation type="submission" date="2020-11" db="EMBL/GenBank/DDBJ databases">
        <authorList>
            <person name="McCartney M.A."/>
            <person name="Auch B."/>
            <person name="Kono T."/>
            <person name="Mallez S."/>
            <person name="Becker A."/>
            <person name="Gohl D.M."/>
            <person name="Silverstein K.A.T."/>
            <person name="Koren S."/>
            <person name="Bechman K.B."/>
            <person name="Herman A."/>
            <person name="Abrahante J.E."/>
            <person name="Garbe J."/>
        </authorList>
    </citation>
    <scope>NUCLEOTIDE SEQUENCE</scope>
    <source>
        <strain evidence="1">Duluth1</strain>
        <tissue evidence="1">Whole animal</tissue>
    </source>
</reference>